<dbReference type="PANTHER" id="PTHR19278:SF9">
    <property type="entry name" value="URIDINE 5'-MONOPHOSPHATE SYNTHASE"/>
    <property type="match status" value="1"/>
</dbReference>
<dbReference type="Pfam" id="PF00156">
    <property type="entry name" value="Pribosyltran"/>
    <property type="match status" value="1"/>
</dbReference>
<dbReference type="EMBL" id="WXEY01000001">
    <property type="protein sequence ID" value="MZP28501.1"/>
    <property type="molecule type" value="Genomic_DNA"/>
</dbReference>
<dbReference type="Gene3D" id="3.40.50.2020">
    <property type="match status" value="1"/>
</dbReference>
<accession>A0A845L6G4</accession>
<keyword evidence="10" id="KW-1185">Reference proteome</keyword>
<feature type="binding site" evidence="7">
    <location>
        <position position="162"/>
    </location>
    <ligand>
        <name>orotate</name>
        <dbReference type="ChEBI" id="CHEBI:30839"/>
    </ligand>
</feature>
<dbReference type="HAMAP" id="MF_01208">
    <property type="entry name" value="PyrE"/>
    <property type="match status" value="1"/>
</dbReference>
<keyword evidence="5 7" id="KW-0460">Magnesium</keyword>
<dbReference type="CDD" id="cd06223">
    <property type="entry name" value="PRTases_typeI"/>
    <property type="match status" value="1"/>
</dbReference>
<dbReference type="EC" id="2.4.2.10" evidence="2 7"/>
<evidence type="ECO:0000256" key="2">
    <source>
        <dbReference type="ARBA" id="ARBA00011971"/>
    </source>
</evidence>
<evidence type="ECO:0000256" key="4">
    <source>
        <dbReference type="ARBA" id="ARBA00022679"/>
    </source>
</evidence>
<evidence type="ECO:0000256" key="5">
    <source>
        <dbReference type="ARBA" id="ARBA00022842"/>
    </source>
</evidence>
<protein>
    <recommendedName>
        <fullName evidence="2 7">Orotate phosphoribosyltransferase</fullName>
        <shortName evidence="7">OPRT</shortName>
        <shortName evidence="7">OPRTase</shortName>
        <ecNumber evidence="2 7">2.4.2.10</ecNumber>
    </recommendedName>
</protein>
<dbReference type="GO" id="GO:0004588">
    <property type="term" value="F:orotate phosphoribosyltransferase activity"/>
    <property type="evidence" value="ECO:0007669"/>
    <property type="project" value="UniProtKB-UniRule"/>
</dbReference>
<comment type="function">
    <text evidence="7">Catalyzes the transfer of a ribosyl phosphate group from 5-phosphoribose 1-diphosphate to orotate, leading to the formation of orotidine monophosphate (OMP).</text>
</comment>
<comment type="pathway">
    <text evidence="1 7">Pyrimidine metabolism; UMP biosynthesis via de novo pathway; UMP from orotate: step 1/2.</text>
</comment>
<comment type="caution">
    <text evidence="7">Lacks conserved residue(s) required for the propagation of feature annotation.</text>
</comment>
<evidence type="ECO:0000313" key="10">
    <source>
        <dbReference type="Proteomes" id="UP000463470"/>
    </source>
</evidence>
<dbReference type="GO" id="GO:0019856">
    <property type="term" value="P:pyrimidine nucleobase biosynthetic process"/>
    <property type="evidence" value="ECO:0007669"/>
    <property type="project" value="InterPro"/>
</dbReference>
<reference evidence="9 10" key="1">
    <citation type="submission" date="2020-01" db="EMBL/GenBank/DDBJ databases">
        <title>Whole-genome sequence of Heliobacterium undosum DSM 13378.</title>
        <authorList>
            <person name="Kyndt J.A."/>
            <person name="Meyer T.E."/>
        </authorList>
    </citation>
    <scope>NUCLEOTIDE SEQUENCE [LARGE SCALE GENOMIC DNA]</scope>
    <source>
        <strain evidence="9 10">DSM 13378</strain>
    </source>
</reference>
<keyword evidence="3 7" id="KW-0328">Glycosyltransferase</keyword>
<dbReference type="InterPro" id="IPR023031">
    <property type="entry name" value="OPRT"/>
</dbReference>
<comment type="cofactor">
    <cofactor evidence="7">
        <name>Mg(2+)</name>
        <dbReference type="ChEBI" id="CHEBI:18420"/>
    </cofactor>
</comment>
<dbReference type="PANTHER" id="PTHR19278">
    <property type="entry name" value="OROTATE PHOSPHORIBOSYLTRANSFERASE"/>
    <property type="match status" value="1"/>
</dbReference>
<evidence type="ECO:0000256" key="6">
    <source>
        <dbReference type="ARBA" id="ARBA00022975"/>
    </source>
</evidence>
<proteinExistence type="inferred from homology"/>
<sequence>MRLEIIEGFVDSALLSHEQVLQIFRESEALLEGHFRLTSGRHSNRYVQCAQVLQHPQHTERLSAHLAALLRKTVGVPDVVIGPAMGGILVAYEVGRALGVRSIFTERENGTMTLRRNFVVRPGETVVVCEDVVTTGGSVREVIDVATAAGGRVLAVASLVDRSNGQVDFGVPFCAALSMEVVSWPPEACPLCKEGTPAIKPGSRN</sequence>
<dbReference type="NCBIfam" id="TIGR01367">
    <property type="entry name" value="pyrE_Therm"/>
    <property type="match status" value="1"/>
</dbReference>
<evidence type="ECO:0000313" key="9">
    <source>
        <dbReference type="EMBL" id="MZP28501.1"/>
    </source>
</evidence>
<comment type="catalytic activity">
    <reaction evidence="7">
        <text>orotidine 5'-phosphate + diphosphate = orotate + 5-phospho-alpha-D-ribose 1-diphosphate</text>
        <dbReference type="Rhea" id="RHEA:10380"/>
        <dbReference type="ChEBI" id="CHEBI:30839"/>
        <dbReference type="ChEBI" id="CHEBI:33019"/>
        <dbReference type="ChEBI" id="CHEBI:57538"/>
        <dbReference type="ChEBI" id="CHEBI:58017"/>
        <dbReference type="EC" id="2.4.2.10"/>
    </reaction>
</comment>
<gene>
    <name evidence="7" type="primary">pyrE</name>
    <name evidence="9" type="ORF">GTO91_02020</name>
</gene>
<dbReference type="InterPro" id="IPR029057">
    <property type="entry name" value="PRTase-like"/>
</dbReference>
<dbReference type="SUPFAM" id="SSF53271">
    <property type="entry name" value="PRTase-like"/>
    <property type="match status" value="1"/>
</dbReference>
<evidence type="ECO:0000256" key="3">
    <source>
        <dbReference type="ARBA" id="ARBA00022676"/>
    </source>
</evidence>
<feature type="domain" description="Phosphoribosyltransferase" evidence="8">
    <location>
        <begin position="58"/>
        <end position="166"/>
    </location>
</feature>
<feature type="binding site" evidence="7">
    <location>
        <position position="134"/>
    </location>
    <ligand>
        <name>orotate</name>
        <dbReference type="ChEBI" id="CHEBI:30839"/>
    </ligand>
</feature>
<dbReference type="UniPathway" id="UPA00070">
    <property type="reaction ID" value="UER00119"/>
</dbReference>
<comment type="subunit">
    <text evidence="7">Homodimer.</text>
</comment>
<keyword evidence="4 7" id="KW-0808">Transferase</keyword>
<dbReference type="GO" id="GO:0044205">
    <property type="term" value="P:'de novo' UMP biosynthetic process"/>
    <property type="evidence" value="ECO:0007669"/>
    <property type="project" value="UniProtKB-UniRule"/>
</dbReference>
<comment type="caution">
    <text evidence="9">The sequence shown here is derived from an EMBL/GenBank/DDBJ whole genome shotgun (WGS) entry which is preliminary data.</text>
</comment>
<feature type="binding site" description="in other chain" evidence="7">
    <location>
        <begin position="130"/>
        <end position="138"/>
    </location>
    <ligand>
        <name>5-phospho-alpha-D-ribose 1-diphosphate</name>
        <dbReference type="ChEBI" id="CHEBI:58017"/>
        <note>ligand shared between dimeric partners</note>
    </ligand>
</feature>
<dbReference type="AlphaFoldDB" id="A0A845L6G4"/>
<dbReference type="Proteomes" id="UP000463470">
    <property type="component" value="Unassembled WGS sequence"/>
</dbReference>
<evidence type="ECO:0000256" key="1">
    <source>
        <dbReference type="ARBA" id="ARBA00004889"/>
    </source>
</evidence>
<evidence type="ECO:0000256" key="7">
    <source>
        <dbReference type="HAMAP-Rule" id="MF_01208"/>
    </source>
</evidence>
<dbReference type="GO" id="GO:0000287">
    <property type="term" value="F:magnesium ion binding"/>
    <property type="evidence" value="ECO:0007669"/>
    <property type="project" value="UniProtKB-UniRule"/>
</dbReference>
<dbReference type="OrthoDB" id="9783570at2"/>
<comment type="similarity">
    <text evidence="7">Belongs to the purine/pyrimidine phosphoribosyltransferase family. PyrE subfamily.</text>
</comment>
<organism evidence="9 10">
    <name type="scientific">Heliomicrobium undosum</name>
    <dbReference type="NCBI Taxonomy" id="121734"/>
    <lineage>
        <taxon>Bacteria</taxon>
        <taxon>Bacillati</taxon>
        <taxon>Bacillota</taxon>
        <taxon>Clostridia</taxon>
        <taxon>Eubacteriales</taxon>
        <taxon>Heliobacteriaceae</taxon>
        <taxon>Heliomicrobium</taxon>
    </lineage>
</organism>
<keyword evidence="6 7" id="KW-0665">Pyrimidine biosynthesis</keyword>
<dbReference type="InterPro" id="IPR006273">
    <property type="entry name" value="Orotate_PRibTrfase_bac"/>
</dbReference>
<evidence type="ECO:0000259" key="8">
    <source>
        <dbReference type="Pfam" id="PF00156"/>
    </source>
</evidence>
<dbReference type="InterPro" id="IPR000836">
    <property type="entry name" value="PRTase_dom"/>
</dbReference>
<name>A0A845L6G4_9FIRM</name>